<evidence type="ECO:0008006" key="5">
    <source>
        <dbReference type="Google" id="ProtNLM"/>
    </source>
</evidence>
<comment type="caution">
    <text evidence="3">The sequence shown here is derived from an EMBL/GenBank/DDBJ whole genome shotgun (WGS) entry which is preliminary data.</text>
</comment>
<keyword evidence="1" id="KW-0175">Coiled coil</keyword>
<protein>
    <recommendedName>
        <fullName evidence="5">Myb-like domain-containing protein</fullName>
    </recommendedName>
</protein>
<feature type="region of interest" description="Disordered" evidence="2">
    <location>
        <begin position="105"/>
        <end position="161"/>
    </location>
</feature>
<feature type="compositionally biased region" description="Basic and acidic residues" evidence="2">
    <location>
        <begin position="126"/>
        <end position="139"/>
    </location>
</feature>
<evidence type="ECO:0000256" key="1">
    <source>
        <dbReference type="SAM" id="Coils"/>
    </source>
</evidence>
<evidence type="ECO:0000256" key="2">
    <source>
        <dbReference type="SAM" id="MobiDB-lite"/>
    </source>
</evidence>
<dbReference type="Proteomes" id="UP001259832">
    <property type="component" value="Unassembled WGS sequence"/>
</dbReference>
<evidence type="ECO:0000313" key="3">
    <source>
        <dbReference type="EMBL" id="KAK1945215.1"/>
    </source>
</evidence>
<feature type="region of interest" description="Disordered" evidence="2">
    <location>
        <begin position="308"/>
        <end position="343"/>
    </location>
</feature>
<dbReference type="PANTHER" id="PTHR37558">
    <property type="entry name" value="HTH CENPB-TYPE DOMAIN-CONTAINING PROTEIN"/>
    <property type="match status" value="1"/>
</dbReference>
<accession>A0AAD9LPX1</accession>
<proteinExistence type="predicted"/>
<gene>
    <name evidence="3" type="ORF">P3T76_003748</name>
</gene>
<feature type="compositionally biased region" description="Polar residues" evidence="2">
    <location>
        <begin position="323"/>
        <end position="343"/>
    </location>
</feature>
<name>A0AAD9LPX1_9STRA</name>
<organism evidence="3 4">
    <name type="scientific">Phytophthora citrophthora</name>
    <dbReference type="NCBI Taxonomy" id="4793"/>
    <lineage>
        <taxon>Eukaryota</taxon>
        <taxon>Sar</taxon>
        <taxon>Stramenopiles</taxon>
        <taxon>Oomycota</taxon>
        <taxon>Peronosporomycetes</taxon>
        <taxon>Peronosporales</taxon>
        <taxon>Peronosporaceae</taxon>
        <taxon>Phytophthora</taxon>
    </lineage>
</organism>
<dbReference type="AlphaFoldDB" id="A0AAD9LPX1"/>
<reference evidence="3" key="1">
    <citation type="submission" date="2023-08" db="EMBL/GenBank/DDBJ databases">
        <title>Reference Genome Resource for the Citrus Pathogen Phytophthora citrophthora.</title>
        <authorList>
            <person name="Moller H."/>
            <person name="Coetzee B."/>
            <person name="Rose L.J."/>
            <person name="Van Niekerk J.M."/>
        </authorList>
    </citation>
    <scope>NUCLEOTIDE SEQUENCE</scope>
    <source>
        <strain evidence="3">STE-U-9442</strain>
    </source>
</reference>
<feature type="coiled-coil region" evidence="1">
    <location>
        <begin position="376"/>
        <end position="429"/>
    </location>
</feature>
<sequence length="449" mass="49003">MSPKPRIRQRFGPSQDYLLVVQVNTDLPFRAPYGGLMAGWEKVATTLNGSSAFKMHHLKGPIAKNRFERLVARHRNWVKNGSHPDDVPSHDEAYQKVMAEVVPKLDAAEADPQSQKLGKRGRPRKIKSEDGEEPAEKKPALGTAQVTIAPSPLGPQPSTATSLLVDSEDQALPIANKATRQRFTHADDLLLVKYVKQVLPFRAKFGAISAAWEDVAYKLDNSPEFSKDNVKGPIVRYRFENLMAKYRERVKLNNGSVVGPKGAPAGELEVLMTELVTLYDGGDPVSAALLAQNVAIATGAVNAVAARNASHTSSNQDEDEDSVSSTPSEPLSPVGNSSGVASSSTQSFIAPAARPVVISASTGSAATLSGTDPTSITELKALLQELVEQQSRTTEQMILLQREERRLEAERRERELEVEREEREKDRQALTSAVISVMKTFLEQNGHKD</sequence>
<keyword evidence="4" id="KW-1185">Reference proteome</keyword>
<dbReference type="EMBL" id="JASMQC010000005">
    <property type="protein sequence ID" value="KAK1945215.1"/>
    <property type="molecule type" value="Genomic_DNA"/>
</dbReference>
<evidence type="ECO:0000313" key="4">
    <source>
        <dbReference type="Proteomes" id="UP001259832"/>
    </source>
</evidence>
<dbReference type="PANTHER" id="PTHR37558:SF1">
    <property type="entry name" value="HTH CENPB-TYPE DOMAIN-CONTAINING PROTEIN"/>
    <property type="match status" value="1"/>
</dbReference>